<dbReference type="RefSeq" id="WP_043903691.1">
    <property type="nucleotide sequence ID" value="NZ_CM002692.1"/>
</dbReference>
<gene>
    <name evidence="2" type="ORF">H839_02406</name>
</gene>
<reference evidence="2 3" key="1">
    <citation type="journal article" date="2014" name="Appl. Microbiol. Biotechnol.">
        <title>Transformable facultative thermophile Geobacillus stearothermophilus NUB3621 as a host strain for metabolic engineering.</title>
        <authorList>
            <person name="Blanchard K."/>
            <person name="Robic S."/>
            <person name="Matsumura I."/>
        </authorList>
    </citation>
    <scope>NUCLEOTIDE SEQUENCE [LARGE SCALE GENOMIC DNA]</scope>
    <source>
        <strain evidence="2 3">NUB3621</strain>
    </source>
</reference>
<comment type="caution">
    <text evidence="2">The sequence shown here is derived from an EMBL/GenBank/DDBJ whole genome shotgun (WGS) entry which is preliminary data.</text>
</comment>
<proteinExistence type="inferred from homology"/>
<dbReference type="Proteomes" id="UP000023566">
    <property type="component" value="Chromosome"/>
</dbReference>
<dbReference type="AlphaFoldDB" id="A0ABC9VIU8"/>
<keyword evidence="3" id="KW-1185">Reference proteome</keyword>
<dbReference type="HAMAP" id="MF_01526">
    <property type="entry name" value="UPF0342"/>
    <property type="match status" value="1"/>
</dbReference>
<evidence type="ECO:0000256" key="1">
    <source>
        <dbReference type="HAMAP-Rule" id="MF_01526"/>
    </source>
</evidence>
<protein>
    <recommendedName>
        <fullName evidence="1">UPF0342 protein H839_02406</fullName>
    </recommendedName>
</protein>
<organism evidence="2 3">
    <name type="scientific">Parageobacillus genomosp. 1</name>
    <dbReference type="NCBI Taxonomy" id="1295642"/>
    <lineage>
        <taxon>Bacteria</taxon>
        <taxon>Bacillati</taxon>
        <taxon>Bacillota</taxon>
        <taxon>Bacilli</taxon>
        <taxon>Bacillales</taxon>
        <taxon>Anoxybacillaceae</taxon>
        <taxon>Parageobacillus</taxon>
    </lineage>
</organism>
<comment type="similarity">
    <text evidence="1">Belongs to the UPF0342 family.</text>
</comment>
<dbReference type="InterPro" id="IPR010368">
    <property type="entry name" value="Com_YlbF"/>
</dbReference>
<evidence type="ECO:0000313" key="2">
    <source>
        <dbReference type="EMBL" id="EZP78683.1"/>
    </source>
</evidence>
<dbReference type="EMBL" id="AOTZ01000002">
    <property type="protein sequence ID" value="EZP78683.1"/>
    <property type="molecule type" value="Genomic_DNA"/>
</dbReference>
<name>A0ABC9VIU8_9BACL</name>
<dbReference type="Gene3D" id="1.20.1500.10">
    <property type="entry name" value="YheA/YmcA-like"/>
    <property type="match status" value="1"/>
</dbReference>
<dbReference type="SUPFAM" id="SSF158622">
    <property type="entry name" value="YheA/YmcA-like"/>
    <property type="match status" value="1"/>
</dbReference>
<dbReference type="Pfam" id="PF06133">
    <property type="entry name" value="Com_YlbF"/>
    <property type="match status" value="1"/>
</dbReference>
<evidence type="ECO:0000313" key="3">
    <source>
        <dbReference type="Proteomes" id="UP000023566"/>
    </source>
</evidence>
<dbReference type="InterPro" id="IPR023378">
    <property type="entry name" value="YheA/YmcA-like_dom_sf"/>
</dbReference>
<accession>A0ABC9VIU8</accession>
<sequence length="121" mass="14230">MSNHNQLYALAEQLERAIRASSDFQQLKQAYEAVRHDETAYRLFTNFRDVQMRLHEKQMTGAEILPEEVEHAQKAMILAQQNEKLAQLMALEQRMSMVLADIQQIAMKPLEELYRSFMETE</sequence>